<dbReference type="EMBL" id="OU963865">
    <property type="protein sequence ID" value="CAH0388088.1"/>
    <property type="molecule type" value="Genomic_DNA"/>
</dbReference>
<dbReference type="FunFam" id="1.10.555.10:FF:000001">
    <property type="entry name" value="Rho GTPase activating protein 44"/>
    <property type="match status" value="1"/>
</dbReference>
<dbReference type="SMART" id="SM00324">
    <property type="entry name" value="RhoGAP"/>
    <property type="match status" value="1"/>
</dbReference>
<dbReference type="GO" id="GO:0032956">
    <property type="term" value="P:regulation of actin cytoskeleton organization"/>
    <property type="evidence" value="ECO:0007669"/>
    <property type="project" value="TreeGrafter"/>
</dbReference>
<dbReference type="GO" id="GO:0005096">
    <property type="term" value="F:GTPase activator activity"/>
    <property type="evidence" value="ECO:0007669"/>
    <property type="project" value="UniProtKB-KW"/>
</dbReference>
<dbReference type="PROSITE" id="PS50238">
    <property type="entry name" value="RHOGAP"/>
    <property type="match status" value="1"/>
</dbReference>
<evidence type="ECO:0000256" key="2">
    <source>
        <dbReference type="ARBA" id="ARBA00022553"/>
    </source>
</evidence>
<feature type="domain" description="Rho-GAP" evidence="5">
    <location>
        <begin position="255"/>
        <end position="449"/>
    </location>
</feature>
<dbReference type="Pfam" id="PF03114">
    <property type="entry name" value="BAR"/>
    <property type="match status" value="1"/>
</dbReference>
<evidence type="ECO:0000256" key="1">
    <source>
        <dbReference type="ARBA" id="ARBA00022468"/>
    </source>
</evidence>
<dbReference type="InterPro" id="IPR000198">
    <property type="entry name" value="RhoGAP_dom"/>
</dbReference>
<evidence type="ECO:0000259" key="6">
    <source>
        <dbReference type="PROSITE" id="PS51021"/>
    </source>
</evidence>
<evidence type="ECO:0000259" key="5">
    <source>
        <dbReference type="PROSITE" id="PS50238"/>
    </source>
</evidence>
<dbReference type="Gene3D" id="1.20.1270.60">
    <property type="entry name" value="Arfaptin homology (AH) domain/BAR domain"/>
    <property type="match status" value="1"/>
</dbReference>
<dbReference type="SUPFAM" id="SSF103657">
    <property type="entry name" value="BAR/IMD domain-like"/>
    <property type="match status" value="1"/>
</dbReference>
<name>A0A9P0F4T1_BEMTA</name>
<feature type="compositionally biased region" description="Low complexity" evidence="4">
    <location>
        <begin position="545"/>
        <end position="568"/>
    </location>
</feature>
<evidence type="ECO:0000313" key="8">
    <source>
        <dbReference type="Proteomes" id="UP001152759"/>
    </source>
</evidence>
<dbReference type="InterPro" id="IPR008936">
    <property type="entry name" value="Rho_GTPase_activation_prot"/>
</dbReference>
<dbReference type="GO" id="GO:0005737">
    <property type="term" value="C:cytoplasm"/>
    <property type="evidence" value="ECO:0007669"/>
    <property type="project" value="InterPro"/>
</dbReference>
<dbReference type="CDD" id="cd07595">
    <property type="entry name" value="BAR_RhoGAP_Rich-like"/>
    <property type="match status" value="1"/>
</dbReference>
<feature type="coiled-coil region" evidence="3">
    <location>
        <begin position="136"/>
        <end position="196"/>
    </location>
</feature>
<accession>A0A9P0F4T1</accession>
<evidence type="ECO:0008006" key="9">
    <source>
        <dbReference type="Google" id="ProtNLM"/>
    </source>
</evidence>
<keyword evidence="2" id="KW-0597">Phosphoprotein</keyword>
<evidence type="ECO:0000256" key="4">
    <source>
        <dbReference type="SAM" id="MobiDB-lite"/>
    </source>
</evidence>
<dbReference type="KEGG" id="btab:109033448"/>
<feature type="compositionally biased region" description="Polar residues" evidence="4">
    <location>
        <begin position="485"/>
        <end position="495"/>
    </location>
</feature>
<feature type="compositionally biased region" description="Low complexity" evidence="4">
    <location>
        <begin position="643"/>
        <end position="652"/>
    </location>
</feature>
<organism evidence="7 8">
    <name type="scientific">Bemisia tabaci</name>
    <name type="common">Sweetpotato whitefly</name>
    <name type="synonym">Aleurodes tabaci</name>
    <dbReference type="NCBI Taxonomy" id="7038"/>
    <lineage>
        <taxon>Eukaryota</taxon>
        <taxon>Metazoa</taxon>
        <taxon>Ecdysozoa</taxon>
        <taxon>Arthropoda</taxon>
        <taxon>Hexapoda</taxon>
        <taxon>Insecta</taxon>
        <taxon>Pterygota</taxon>
        <taxon>Neoptera</taxon>
        <taxon>Paraneoptera</taxon>
        <taxon>Hemiptera</taxon>
        <taxon>Sternorrhyncha</taxon>
        <taxon>Aleyrodoidea</taxon>
        <taxon>Aleyrodidae</taxon>
        <taxon>Aleyrodinae</taxon>
        <taxon>Bemisia</taxon>
    </lineage>
</organism>
<evidence type="ECO:0000313" key="7">
    <source>
        <dbReference type="EMBL" id="CAH0388088.1"/>
    </source>
</evidence>
<dbReference type="SMART" id="SM00721">
    <property type="entry name" value="BAR"/>
    <property type="match status" value="1"/>
</dbReference>
<proteinExistence type="predicted"/>
<dbReference type="GO" id="GO:0007165">
    <property type="term" value="P:signal transduction"/>
    <property type="evidence" value="ECO:0007669"/>
    <property type="project" value="InterPro"/>
</dbReference>
<dbReference type="Gene3D" id="1.10.555.10">
    <property type="entry name" value="Rho GTPase activation protein"/>
    <property type="match status" value="1"/>
</dbReference>
<gene>
    <name evidence="7" type="ORF">BEMITA_LOCUS7030</name>
</gene>
<feature type="compositionally biased region" description="Pro residues" evidence="4">
    <location>
        <begin position="853"/>
        <end position="862"/>
    </location>
</feature>
<dbReference type="InterPro" id="IPR047165">
    <property type="entry name" value="RHG17/44/SH3BP1-like"/>
</dbReference>
<dbReference type="SUPFAM" id="SSF48350">
    <property type="entry name" value="GTPase activation domain, GAP"/>
    <property type="match status" value="1"/>
</dbReference>
<keyword evidence="1" id="KW-0343">GTPase activation</keyword>
<dbReference type="PANTHER" id="PTHR14130">
    <property type="entry name" value="3BP-1 RELATED RHOGAP"/>
    <property type="match status" value="1"/>
</dbReference>
<dbReference type="InterPro" id="IPR027267">
    <property type="entry name" value="AH/BAR_dom_sf"/>
</dbReference>
<dbReference type="Proteomes" id="UP001152759">
    <property type="component" value="Chromosome 4"/>
</dbReference>
<keyword evidence="3" id="KW-0175">Coiled coil</keyword>
<protein>
    <recommendedName>
        <fullName evidence="9">Rho GTPase-activating protein 44</fullName>
    </recommendedName>
</protein>
<dbReference type="PANTHER" id="PTHR14130:SF14">
    <property type="entry name" value="RHO GTPASE-ACTIVATING PROTEIN 92B"/>
    <property type="match status" value="1"/>
</dbReference>
<feature type="region of interest" description="Disordered" evidence="4">
    <location>
        <begin position="785"/>
        <end position="877"/>
    </location>
</feature>
<sequence length="877" mass="96562">MKKQFFRVKQLADQTFSRAGKTEVLSDDLQAADRRVEFIKAACQNTTKKLVSSFLSQGQDAASREKRLKKSAEYQLGMSMLENGSLEEDCLLRQIITECGKLEILLANAMVDYETTVEQSVVNPLQLILENDHPNIMKHKRNLAKLILDMDSARTRYQTAVKQHASSGNSAASNKADSIKDELEDAEFKVEQCRDLLASEMFQLIAREAELAKTILEFVKIQKHYHETALATLDEMIPELENTISGSCIKPVFGCALEEHLRVTERKIAYPIELCVCALLELGMEEEGLFRVAGGASKVRRMKLSLDASCMTLETALEYRDPHVIAGVLKSYLRELPEPLLTHKLHDQWMNAARMQGSNDARLQAIWTVVQKLPAANHDNLRYIIKFLSALTKNQEANKMTSQNIAIVMAPNLIWSPDSDGTNIGLNMNVASLHSIMVDCLINYADWFFPGEEEFYVTLDAGLIPPRTLVNGHVRSNSGDTQIIITSDSVSSNPSAGAGDIKRSRSIDSLNDPNSPPLGSPRPAMRNRKMKPVAPVPPNMQAKESQPIVNQSQSSSSKVESLSQSTLSPPIGFERFQTRAIPDPGESDSPKKSMEKIEQEKSVSDNKQSEKAKCDILVDSDNSDVMTRSLDLSAFSRKNHEMNSTSSNNNNESKADSNLVSRSQSIRKSSGPNAEGPKSSTELIYGTFERKRLSRPTPAPRTSLETGEGATKPAIPERPAALQRPLSSSFRIIRPGDGSEGEVCLLERTHLYQTDKPLTATVQDSTGKNEVESSASKKISNYENVTLIGNRPRPASMSIADRKDIDKPDKPPKPDLLTDKSAPALSRAHSDGSSIDAVPAPAGKTPMTRFTRPTPPPPPPPSSSVKREGSLSESTDL</sequence>
<dbReference type="Pfam" id="PF00620">
    <property type="entry name" value="RhoGAP"/>
    <property type="match status" value="1"/>
</dbReference>
<dbReference type="InterPro" id="IPR004148">
    <property type="entry name" value="BAR_dom"/>
</dbReference>
<feature type="region of interest" description="Disordered" evidence="4">
    <location>
        <begin position="636"/>
        <end position="723"/>
    </location>
</feature>
<feature type="compositionally biased region" description="Basic and acidic residues" evidence="4">
    <location>
        <begin position="800"/>
        <end position="818"/>
    </location>
</feature>
<feature type="compositionally biased region" description="Basic and acidic residues" evidence="4">
    <location>
        <begin position="588"/>
        <end position="615"/>
    </location>
</feature>
<dbReference type="AlphaFoldDB" id="A0A9P0F4T1"/>
<keyword evidence="8" id="KW-1185">Reference proteome</keyword>
<reference evidence="7" key="1">
    <citation type="submission" date="2021-12" db="EMBL/GenBank/DDBJ databases">
        <authorList>
            <person name="King R."/>
        </authorList>
    </citation>
    <scope>NUCLEOTIDE SEQUENCE</scope>
</reference>
<evidence type="ECO:0000256" key="3">
    <source>
        <dbReference type="SAM" id="Coils"/>
    </source>
</evidence>
<dbReference type="OrthoDB" id="19923at2759"/>
<feature type="compositionally biased region" description="Polar residues" evidence="4">
    <location>
        <begin position="656"/>
        <end position="682"/>
    </location>
</feature>
<feature type="domain" description="BAR" evidence="6">
    <location>
        <begin position="14"/>
        <end position="249"/>
    </location>
</feature>
<feature type="region of interest" description="Disordered" evidence="4">
    <location>
        <begin position="485"/>
        <end position="615"/>
    </location>
</feature>
<dbReference type="GO" id="GO:0035020">
    <property type="term" value="P:regulation of Rac protein signal transduction"/>
    <property type="evidence" value="ECO:0007669"/>
    <property type="project" value="TreeGrafter"/>
</dbReference>
<dbReference type="PROSITE" id="PS51021">
    <property type="entry name" value="BAR"/>
    <property type="match status" value="1"/>
</dbReference>